<feature type="non-terminal residue" evidence="8">
    <location>
        <position position="1"/>
    </location>
</feature>
<comment type="caution">
    <text evidence="8">The sequence shown here is derived from an EMBL/GenBank/DDBJ whole genome shotgun (WGS) entry which is preliminary data.</text>
</comment>
<dbReference type="AlphaFoldDB" id="A0A3N6LW50"/>
<name>A0A3N6LW50_NATCH</name>
<dbReference type="GO" id="GO:0016491">
    <property type="term" value="F:oxidoreductase activity"/>
    <property type="evidence" value="ECO:0007669"/>
    <property type="project" value="UniProtKB-ARBA"/>
</dbReference>
<keyword evidence="5" id="KW-0411">Iron-sulfur</keyword>
<dbReference type="InterPro" id="IPR017896">
    <property type="entry name" value="4Fe4S_Fe-S-bd"/>
</dbReference>
<dbReference type="Proteomes" id="UP000281431">
    <property type="component" value="Unassembled WGS sequence"/>
</dbReference>
<dbReference type="InterPro" id="IPR017900">
    <property type="entry name" value="4Fe4S_Fe_S_CS"/>
</dbReference>
<dbReference type="EMBL" id="REFZ01000041">
    <property type="protein sequence ID" value="RQG94803.1"/>
    <property type="molecule type" value="Genomic_DNA"/>
</dbReference>
<proteinExistence type="predicted"/>
<dbReference type="Pfam" id="PF13183">
    <property type="entry name" value="Fer4_8"/>
    <property type="match status" value="1"/>
</dbReference>
<accession>A0A3N6LW50</accession>
<dbReference type="PANTHER" id="PTHR32479">
    <property type="entry name" value="GLYCOLATE OXIDASE IRON-SULFUR SUBUNIT"/>
    <property type="match status" value="1"/>
</dbReference>
<evidence type="ECO:0000256" key="2">
    <source>
        <dbReference type="ARBA" id="ARBA00022723"/>
    </source>
</evidence>
<dbReference type="InterPro" id="IPR004017">
    <property type="entry name" value="Cys_rich_dom"/>
</dbReference>
<evidence type="ECO:0000256" key="4">
    <source>
        <dbReference type="ARBA" id="ARBA00023004"/>
    </source>
</evidence>
<evidence type="ECO:0000313" key="8">
    <source>
        <dbReference type="EMBL" id="RQG94803.1"/>
    </source>
</evidence>
<evidence type="ECO:0000256" key="3">
    <source>
        <dbReference type="ARBA" id="ARBA00022737"/>
    </source>
</evidence>
<reference evidence="8 9" key="1">
    <citation type="submission" date="2018-10" db="EMBL/GenBank/DDBJ databases">
        <title>Natrarchaeobius chitinivorans gen. nov., sp. nov., and Natrarchaeobius haloalkaliphilus sp. nov., alkaliphilic, chitin-utilizing haloarchaea from hypersaline alkaline lakes.</title>
        <authorList>
            <person name="Sorokin D.Y."/>
            <person name="Elcheninov A.G."/>
            <person name="Kostrikina N.A."/>
            <person name="Bale N.J."/>
            <person name="Sinninghe Damste J.S."/>
            <person name="Khijniak T.V."/>
            <person name="Kublanov I.V."/>
            <person name="Toshchakov S.V."/>
        </authorList>
    </citation>
    <scope>NUCLEOTIDE SEQUENCE [LARGE SCALE GENOMIC DNA]</scope>
    <source>
        <strain evidence="8 9">AArcht7</strain>
    </source>
</reference>
<evidence type="ECO:0000259" key="6">
    <source>
        <dbReference type="Pfam" id="PF02754"/>
    </source>
</evidence>
<dbReference type="SUPFAM" id="SSF46548">
    <property type="entry name" value="alpha-helical ferredoxin"/>
    <property type="match status" value="1"/>
</dbReference>
<dbReference type="GO" id="GO:0051539">
    <property type="term" value="F:4 iron, 4 sulfur cluster binding"/>
    <property type="evidence" value="ECO:0007669"/>
    <property type="project" value="UniProtKB-KW"/>
</dbReference>
<sequence length="423" mass="45592">ANDNGFQGMVELCHGCGGCRGEQSTTGGVMCPTYRASREEITATRGRANALRQAMSGDLEQGEAVSDEFVEEVMGLCIGCKGCAVDCPSEVDMAKLKAEVTHEYHRRHGATLRDRLFANVATLSRWGSRLAPLSNLLPKLPGARRALEATIGIDADRPLPAFHATTFRDWFERRGGSRVRATDADRNAVVYPDPYTNYSHPAAGKAAVRVLEAAGVHVRVPDGLDDTGRPAFSKGFLDRARQTAIENVETLAPLVADGWEVVVLEPSDAVMIQSDYRDLLSDDATALLANETYGVCEYLDTFGLDESLSFDPDATARSLAYHGHCHQKATRTDHHAVGVLRRAGYEVDPLDSGCCGMAGSFGYEAEHASMSDAIASILYDQVDDSNGERVVAAGASCRTQLENRSRGADQPPTPIELLADALE</sequence>
<keyword evidence="4" id="KW-0408">Iron</keyword>
<gene>
    <name evidence="8" type="ORF">EA472_22100</name>
</gene>
<keyword evidence="2" id="KW-0479">Metal-binding</keyword>
<dbReference type="GO" id="GO:0046872">
    <property type="term" value="F:metal ion binding"/>
    <property type="evidence" value="ECO:0007669"/>
    <property type="project" value="UniProtKB-KW"/>
</dbReference>
<protein>
    <submittedName>
        <fullName evidence="8">FAD-binding oxidoreductase</fullName>
    </submittedName>
</protein>
<evidence type="ECO:0000313" key="9">
    <source>
        <dbReference type="Proteomes" id="UP000281431"/>
    </source>
</evidence>
<keyword evidence="1" id="KW-0004">4Fe-4S</keyword>
<feature type="domain" description="4Fe-4S ferredoxin-type" evidence="7">
    <location>
        <begin position="10"/>
        <end position="91"/>
    </location>
</feature>
<organism evidence="8 9">
    <name type="scientific">Natrarchaeobius chitinivorans</name>
    <dbReference type="NCBI Taxonomy" id="1679083"/>
    <lineage>
        <taxon>Archaea</taxon>
        <taxon>Methanobacteriati</taxon>
        <taxon>Methanobacteriota</taxon>
        <taxon>Stenosarchaea group</taxon>
        <taxon>Halobacteria</taxon>
        <taxon>Halobacteriales</taxon>
        <taxon>Natrialbaceae</taxon>
        <taxon>Natrarchaeobius</taxon>
    </lineage>
</organism>
<dbReference type="PANTHER" id="PTHR32479:SF19">
    <property type="entry name" value="ANAEROBIC GLYCEROL-3-PHOSPHATE DEHYDROGENASE SUBUNIT C"/>
    <property type="match status" value="1"/>
</dbReference>
<dbReference type="Pfam" id="PF02754">
    <property type="entry name" value="CCG"/>
    <property type="match status" value="1"/>
</dbReference>
<evidence type="ECO:0000259" key="7">
    <source>
        <dbReference type="Pfam" id="PF13183"/>
    </source>
</evidence>
<dbReference type="PROSITE" id="PS00198">
    <property type="entry name" value="4FE4S_FER_1"/>
    <property type="match status" value="1"/>
</dbReference>
<feature type="domain" description="Cysteine-rich" evidence="6">
    <location>
        <begin position="320"/>
        <end position="401"/>
    </location>
</feature>
<dbReference type="OrthoDB" id="347667at2157"/>
<keyword evidence="9" id="KW-1185">Reference proteome</keyword>
<keyword evidence="3" id="KW-0677">Repeat</keyword>
<evidence type="ECO:0000256" key="1">
    <source>
        <dbReference type="ARBA" id="ARBA00022485"/>
    </source>
</evidence>
<evidence type="ECO:0000256" key="5">
    <source>
        <dbReference type="ARBA" id="ARBA00023014"/>
    </source>
</evidence>